<evidence type="ECO:0000259" key="5">
    <source>
        <dbReference type="PROSITE" id="PS51063"/>
    </source>
</evidence>
<keyword evidence="7" id="KW-1185">Reference proteome</keyword>
<evidence type="ECO:0000259" key="4">
    <source>
        <dbReference type="PROSITE" id="PS50042"/>
    </source>
</evidence>
<feature type="domain" description="HTH crp-type" evidence="5">
    <location>
        <begin position="146"/>
        <end position="216"/>
    </location>
</feature>
<dbReference type="SUPFAM" id="SSF46785">
    <property type="entry name" value="Winged helix' DNA-binding domain"/>
    <property type="match status" value="1"/>
</dbReference>
<dbReference type="Gene3D" id="2.60.120.10">
    <property type="entry name" value="Jelly Rolls"/>
    <property type="match status" value="1"/>
</dbReference>
<feature type="domain" description="Cyclic nucleotide-binding" evidence="4">
    <location>
        <begin position="12"/>
        <end position="132"/>
    </location>
</feature>
<dbReference type="PANTHER" id="PTHR24567:SF74">
    <property type="entry name" value="HTH-TYPE TRANSCRIPTIONAL REGULATOR ARCR"/>
    <property type="match status" value="1"/>
</dbReference>
<dbReference type="PROSITE" id="PS50042">
    <property type="entry name" value="CNMP_BINDING_3"/>
    <property type="match status" value="1"/>
</dbReference>
<gene>
    <name evidence="6" type="ORF">SAMN05216296_1892</name>
</gene>
<keyword evidence="3" id="KW-0804">Transcription</keyword>
<evidence type="ECO:0000256" key="1">
    <source>
        <dbReference type="ARBA" id="ARBA00023015"/>
    </source>
</evidence>
<dbReference type="Pfam" id="PF13545">
    <property type="entry name" value="HTH_Crp_2"/>
    <property type="match status" value="1"/>
</dbReference>
<dbReference type="GO" id="GO:0003677">
    <property type="term" value="F:DNA binding"/>
    <property type="evidence" value="ECO:0007669"/>
    <property type="project" value="UniProtKB-KW"/>
</dbReference>
<accession>A0A1H2FXK6</accession>
<dbReference type="AlphaFoldDB" id="A0A1H2FXK6"/>
<dbReference type="InterPro" id="IPR014710">
    <property type="entry name" value="RmlC-like_jellyroll"/>
</dbReference>
<dbReference type="InterPro" id="IPR000595">
    <property type="entry name" value="cNMP-bd_dom"/>
</dbReference>
<dbReference type="InterPro" id="IPR018490">
    <property type="entry name" value="cNMP-bd_dom_sf"/>
</dbReference>
<dbReference type="RefSeq" id="WP_090194457.1">
    <property type="nucleotide sequence ID" value="NZ_LT629785.1"/>
</dbReference>
<sequence length="237" mass="25887">MNQPEALPVARFIADLPAASQTAIMGLAEAWQAAPGERIFRHQGPVPALWMLDRGQVRFQYDTPAGRTIVTGLAGPGHCFGDIEITEGFPALSDALASTACQGWRLPRAAVLEAMEQVPGFSRLLITGLARSLRLRHQMYLHTLLQPADQRLALALLNLAEPCADDPARLVVAVTQDALTEFTGTSRQFVSKHISLWAERGWITTGYRSLEILAPGRLRELLDAATDPILLAMMANR</sequence>
<dbReference type="SMART" id="SM00419">
    <property type="entry name" value="HTH_CRP"/>
    <property type="match status" value="1"/>
</dbReference>
<dbReference type="InterPro" id="IPR012318">
    <property type="entry name" value="HTH_CRP"/>
</dbReference>
<dbReference type="Gene3D" id="1.10.10.10">
    <property type="entry name" value="Winged helix-like DNA-binding domain superfamily/Winged helix DNA-binding domain"/>
    <property type="match status" value="1"/>
</dbReference>
<proteinExistence type="predicted"/>
<dbReference type="InterPro" id="IPR036390">
    <property type="entry name" value="WH_DNA-bd_sf"/>
</dbReference>
<reference evidence="7" key="1">
    <citation type="submission" date="2016-10" db="EMBL/GenBank/DDBJ databases">
        <authorList>
            <person name="Varghese N."/>
            <person name="Submissions S."/>
        </authorList>
    </citation>
    <scope>NUCLEOTIDE SEQUENCE [LARGE SCALE GENOMIC DNA]</scope>
    <source>
        <strain evidence="7">DSM 17875</strain>
    </source>
</reference>
<dbReference type="EMBL" id="LT629785">
    <property type="protein sequence ID" value="SDU12095.1"/>
    <property type="molecule type" value="Genomic_DNA"/>
</dbReference>
<dbReference type="GO" id="GO:0003700">
    <property type="term" value="F:DNA-binding transcription factor activity"/>
    <property type="evidence" value="ECO:0007669"/>
    <property type="project" value="TreeGrafter"/>
</dbReference>
<dbReference type="GO" id="GO:0005829">
    <property type="term" value="C:cytosol"/>
    <property type="evidence" value="ECO:0007669"/>
    <property type="project" value="TreeGrafter"/>
</dbReference>
<evidence type="ECO:0000256" key="2">
    <source>
        <dbReference type="ARBA" id="ARBA00023125"/>
    </source>
</evidence>
<name>A0A1H2FXK6_9PSED</name>
<evidence type="ECO:0000256" key="3">
    <source>
        <dbReference type="ARBA" id="ARBA00023163"/>
    </source>
</evidence>
<dbReference type="SMART" id="SM00100">
    <property type="entry name" value="cNMP"/>
    <property type="match status" value="1"/>
</dbReference>
<dbReference type="Pfam" id="PF00027">
    <property type="entry name" value="cNMP_binding"/>
    <property type="match status" value="1"/>
</dbReference>
<dbReference type="CDD" id="cd00038">
    <property type="entry name" value="CAP_ED"/>
    <property type="match status" value="1"/>
</dbReference>
<dbReference type="STRING" id="364197.SAMN05216296_1892"/>
<protein>
    <submittedName>
        <fullName evidence="6">Transcriptional regulator, Crp/Fnr family</fullName>
    </submittedName>
</protein>
<keyword evidence="2" id="KW-0238">DNA-binding</keyword>
<organism evidence="6 7">
    <name type="scientific">Pseudomonas pohangensis</name>
    <dbReference type="NCBI Taxonomy" id="364197"/>
    <lineage>
        <taxon>Bacteria</taxon>
        <taxon>Pseudomonadati</taxon>
        <taxon>Pseudomonadota</taxon>
        <taxon>Gammaproteobacteria</taxon>
        <taxon>Pseudomonadales</taxon>
        <taxon>Pseudomonadaceae</taxon>
        <taxon>Pseudomonas</taxon>
    </lineage>
</organism>
<dbReference type="Proteomes" id="UP000243232">
    <property type="component" value="Chromosome I"/>
</dbReference>
<dbReference type="PROSITE" id="PS51063">
    <property type="entry name" value="HTH_CRP_2"/>
    <property type="match status" value="1"/>
</dbReference>
<dbReference type="InterPro" id="IPR050397">
    <property type="entry name" value="Env_Response_Regulators"/>
</dbReference>
<keyword evidence="1" id="KW-0805">Transcription regulation</keyword>
<dbReference type="SUPFAM" id="SSF51206">
    <property type="entry name" value="cAMP-binding domain-like"/>
    <property type="match status" value="1"/>
</dbReference>
<evidence type="ECO:0000313" key="7">
    <source>
        <dbReference type="Proteomes" id="UP000243232"/>
    </source>
</evidence>
<evidence type="ECO:0000313" key="6">
    <source>
        <dbReference type="EMBL" id="SDU12095.1"/>
    </source>
</evidence>
<dbReference type="InterPro" id="IPR036388">
    <property type="entry name" value="WH-like_DNA-bd_sf"/>
</dbReference>
<dbReference type="OrthoDB" id="3525895at2"/>
<dbReference type="PANTHER" id="PTHR24567">
    <property type="entry name" value="CRP FAMILY TRANSCRIPTIONAL REGULATORY PROTEIN"/>
    <property type="match status" value="1"/>
</dbReference>